<organism evidence="6 7">
    <name type="scientific">Leptosia nina</name>
    <dbReference type="NCBI Taxonomy" id="320188"/>
    <lineage>
        <taxon>Eukaryota</taxon>
        <taxon>Metazoa</taxon>
        <taxon>Ecdysozoa</taxon>
        <taxon>Arthropoda</taxon>
        <taxon>Hexapoda</taxon>
        <taxon>Insecta</taxon>
        <taxon>Pterygota</taxon>
        <taxon>Neoptera</taxon>
        <taxon>Endopterygota</taxon>
        <taxon>Lepidoptera</taxon>
        <taxon>Glossata</taxon>
        <taxon>Ditrysia</taxon>
        <taxon>Papilionoidea</taxon>
        <taxon>Pieridae</taxon>
        <taxon>Pierinae</taxon>
        <taxon>Leptosia</taxon>
    </lineage>
</organism>
<dbReference type="Proteomes" id="UP001497472">
    <property type="component" value="Unassembled WGS sequence"/>
</dbReference>
<feature type="compositionally biased region" description="Basic and acidic residues" evidence="4">
    <location>
        <begin position="1701"/>
        <end position="1710"/>
    </location>
</feature>
<feature type="region of interest" description="Disordered" evidence="4">
    <location>
        <begin position="445"/>
        <end position="466"/>
    </location>
</feature>
<feature type="compositionally biased region" description="Polar residues" evidence="4">
    <location>
        <begin position="2012"/>
        <end position="2022"/>
    </location>
</feature>
<feature type="compositionally biased region" description="Basic and acidic residues" evidence="4">
    <location>
        <begin position="1903"/>
        <end position="1918"/>
    </location>
</feature>
<feature type="compositionally biased region" description="Basic and acidic residues" evidence="4">
    <location>
        <begin position="1721"/>
        <end position="1735"/>
    </location>
</feature>
<feature type="region of interest" description="Disordered" evidence="4">
    <location>
        <begin position="486"/>
        <end position="517"/>
    </location>
</feature>
<evidence type="ECO:0000256" key="2">
    <source>
        <dbReference type="ARBA" id="ARBA00022525"/>
    </source>
</evidence>
<feature type="region of interest" description="Disordered" evidence="4">
    <location>
        <begin position="1754"/>
        <end position="1789"/>
    </location>
</feature>
<dbReference type="PANTHER" id="PTHR46698">
    <property type="entry name" value="CROSSVEINLESS 2"/>
    <property type="match status" value="1"/>
</dbReference>
<feature type="compositionally biased region" description="Basic and acidic residues" evidence="4">
    <location>
        <begin position="1754"/>
        <end position="1767"/>
    </location>
</feature>
<feature type="compositionally biased region" description="Polar residues" evidence="4">
    <location>
        <begin position="446"/>
        <end position="460"/>
    </location>
</feature>
<evidence type="ECO:0000313" key="6">
    <source>
        <dbReference type="EMBL" id="CAK1552024.1"/>
    </source>
</evidence>
<feature type="compositionally biased region" description="Polar residues" evidence="4">
    <location>
        <begin position="1601"/>
        <end position="1613"/>
    </location>
</feature>
<feature type="domain" description="VWFC" evidence="5">
    <location>
        <begin position="273"/>
        <end position="340"/>
    </location>
</feature>
<dbReference type="SMART" id="SM00214">
    <property type="entry name" value="VWC"/>
    <property type="match status" value="3"/>
</dbReference>
<feature type="region of interest" description="Disordered" evidence="4">
    <location>
        <begin position="1160"/>
        <end position="1200"/>
    </location>
</feature>
<feature type="compositionally biased region" description="Polar residues" evidence="4">
    <location>
        <begin position="1669"/>
        <end position="1678"/>
    </location>
</feature>
<dbReference type="InterPro" id="IPR052424">
    <property type="entry name" value="Kielin_Chordin-BMP_Reg"/>
</dbReference>
<feature type="compositionally biased region" description="Polar residues" evidence="4">
    <location>
        <begin position="1242"/>
        <end position="1254"/>
    </location>
</feature>
<comment type="caution">
    <text evidence="6">The sequence shown here is derived from an EMBL/GenBank/DDBJ whole genome shotgun (WGS) entry which is preliminary data.</text>
</comment>
<dbReference type="InterPro" id="IPR001007">
    <property type="entry name" value="VWF_dom"/>
</dbReference>
<evidence type="ECO:0000256" key="3">
    <source>
        <dbReference type="ARBA" id="ARBA00022729"/>
    </source>
</evidence>
<gene>
    <name evidence="6" type="ORF">LNINA_LOCUS11110</name>
</gene>
<comment type="subcellular location">
    <subcellularLocation>
        <location evidence="1">Secreted</location>
    </subcellularLocation>
</comment>
<feature type="compositionally biased region" description="Polar residues" evidence="4">
    <location>
        <begin position="1620"/>
        <end position="1644"/>
    </location>
</feature>
<feature type="compositionally biased region" description="Polar residues" evidence="4">
    <location>
        <begin position="953"/>
        <end position="962"/>
    </location>
</feature>
<sequence length="2129" mass="235269">MVVKFPYVPVLGRSKVDFDDRLQVLTIHSLHRDMAGRRQMDQRRAAAALLALAACFACSTAAPTASNQTALDLFEAPVEGCYYNFQHYGEGDRIMTNEPCLNCTCHNRMLMCYLRVCPFTKPIGQDCTVEKRADQCCPIVTCPDVPVDLLTSTSTSSPAEYGATGLGKVDKYGCSIDGKYFSEGSKVPPTPNKPCEHCYCIHNMTTCVMQECTLHVDGCTPIYHKDVCCPIRYSCDHDEDEIPLLDDMTTTVRPTPGFLLTTTTMMPVTQATQDCVHEDKIFADGALIKTEKACEHCYCMKGDIVCIVQECGAPMENEGKNCTSLPPKQGQCCPDTYICEGDEAASTELYEDITTLSPPRRVEGSGYRNEPDEAYTEIPSIGDAEIEGSGEENLFTTTSSSDSVRDISTVTNDEQYSHSPEMDTSNVPDLTTAQNDLIKDEEIAVTTASSPSSLNPTVSESETEFIDKEKHYDVTTSLPTESIEYSSISDIDSTQKSDISNTATESTTSRLGDDDSTVRDLGQEITTKSSGDITYLDNMTPTDEEFIMATNLPENTQKIDDSFEERVTTVKLQEESILEHTTDKLTTKATPSYEYTTPHTTIIGQETTTLNIQENEILEETLPARIPGEGDCLLEGITYKNNTFVPSTNKCQSRCKCISSIIKCDPIICTPPLEYMENMNDCQPVYDTPDSCCPTYICSTKETIAPESHSQMSGTETPKPIIECSGDDCDAQKEGAVKEKPVENNCGESGCLDKESPIPTENDVKECLDGKCNINKYPVSDTQICDKESGCQEPVNTSCKSDNCDKLDQHSHIPEKSETDTALCNNEGCQAAPIKPCEGEDCKIESDTLENNIKDKETDKDQDISCKDDSCRRKEYSGAEVEVQCSGVDCAQGEMVPEHQDTTGHESTTKPEDVTKPLLDITETNLDKEHHENHYPEPSRTTESAIVENTPLESTSVDTVNESSEDFVTHQEDVSTQSSIPVTTVKLDTFNDLKDIERSTEYIEEITLPPAQELTPVQDIEPSTEEPLAESTTVHDVEYDVSIVPVSDKTLSEPKPTSIIDVPKTTVPNEVDATEATTIENNLLSQDNQIDDKIPSIQITIPTEETTISAESATHAPQLITSSEIPESETVSTREMAYEDLTVEPLGKVTVLPEVTSEYPSVDHKEVTPLSDSTLSSDDIVTVSQDKDDSTRTSPTEEYDNTHTQFAASTVKDNEISEQATTQQYATVALEESSKIHEDQFDLSSETTPSNTNDNDIEIYHTEKPTDTDSPTAQTEIESINPTTESIHDHHESSALYETTTAAVENKVDQKPITNIIEVHTDSPNRLTTDSIEYSTMQNIDNLSDAQYSTNAPMTDEHITKKNEVEKATEIVSTLSPLIEEEASTKYSEVTKTSSDLFDSDRTTESSIKNIEEDQKETPAYETTDELKITTKPHEDFESHITTPTYTEDKLTSVDVKYDDSSKYLTTNIPSVSEGISDSIKELTTDDSVMVQTSKYPATEEPNIYKGNDKETDSSKEQNLGLSTTDKTEPYDSTEFGTHAPDKLFDENLSSTSSVSLLPEEESTSLVVKENEITESPQIDVTMLTSDKTIVEDVVHATTPNIYENDSTKSQTHPIDETSFESTTQSDLIDFNVQTESTSSTSADGVSEVTESEIKMTSSSFENKDKITEQPTSPNTEKQIILTTEAVTESIQTMKVTELMESERTTEAENKLQIQDEMDEEKTTSSKESLTTERGDIFDATSSDAELQHPRITDIPHETTASDKEYTTSKSIQQTYSETPLTEVPSKEEFSEVTTLSDMEKIYPTSQPPHDDITKEINVEPLTEKEIDTTESSISVDSNHITTEHITTLEPEDEKVTEVTEHPLVMQKTTEQPESLITDEGTGEVNKEIDPVTETQSSITTEKSFEITKSPEKSTEIDKKYIDKESSLVTEVPMFVETTTSSGIDSTNAQQIVSKTTEEPLVTYTESIEKQTPETDITKLILPPTLPTETQTDKTETNTDELSVIPVTSDISQSQVITQSPLPSEDAPTEEPQDTVTKLTDENINVGDIAQDIDVSSQKDAVITTTEIVSDVKTVEPETVTESKYEHSETTPYIVELEEHTHQIIQETTTAPVAVSTATIRRKRLSMMS</sequence>
<feature type="compositionally biased region" description="Polar residues" evidence="4">
    <location>
        <begin position="1768"/>
        <end position="1780"/>
    </location>
</feature>
<feature type="region of interest" description="Disordered" evidence="4">
    <location>
        <begin position="1822"/>
        <end position="1918"/>
    </location>
</feature>
<dbReference type="PANTHER" id="PTHR46698:SF3">
    <property type="entry name" value="TENECTIN ISOFORM 1-RELATED"/>
    <property type="match status" value="1"/>
</dbReference>
<keyword evidence="2" id="KW-0964">Secreted</keyword>
<feature type="region of interest" description="Disordered" evidence="4">
    <location>
        <begin position="2012"/>
        <end position="2036"/>
    </location>
</feature>
<dbReference type="Gene3D" id="2.10.70.10">
    <property type="entry name" value="Complement Module, domain 1"/>
    <property type="match status" value="1"/>
</dbReference>
<evidence type="ECO:0000259" key="5">
    <source>
        <dbReference type="PROSITE" id="PS50184"/>
    </source>
</evidence>
<feature type="region of interest" description="Disordered" evidence="4">
    <location>
        <begin position="953"/>
        <end position="978"/>
    </location>
</feature>
<accession>A0AAV1JUM3</accession>
<name>A0AAV1JUM3_9NEOP</name>
<feature type="compositionally biased region" description="Polar residues" evidence="4">
    <location>
        <begin position="1893"/>
        <end position="1902"/>
    </location>
</feature>
<feature type="compositionally biased region" description="Polar residues" evidence="4">
    <location>
        <begin position="494"/>
        <end position="510"/>
    </location>
</feature>
<feature type="region of interest" description="Disordered" evidence="4">
    <location>
        <begin position="1700"/>
        <end position="1735"/>
    </location>
</feature>
<evidence type="ECO:0000313" key="7">
    <source>
        <dbReference type="Proteomes" id="UP001497472"/>
    </source>
</evidence>
<feature type="region of interest" description="Disordered" evidence="4">
    <location>
        <begin position="1795"/>
        <end position="1814"/>
    </location>
</feature>
<feature type="region of interest" description="Disordered" evidence="4">
    <location>
        <begin position="1601"/>
        <end position="1678"/>
    </location>
</feature>
<evidence type="ECO:0000256" key="1">
    <source>
        <dbReference type="ARBA" id="ARBA00004613"/>
    </source>
</evidence>
<dbReference type="GO" id="GO:0005576">
    <property type="term" value="C:extracellular region"/>
    <property type="evidence" value="ECO:0007669"/>
    <property type="project" value="UniProtKB-SubCell"/>
</dbReference>
<reference evidence="6 7" key="1">
    <citation type="submission" date="2023-11" db="EMBL/GenBank/DDBJ databases">
        <authorList>
            <person name="Okamura Y."/>
        </authorList>
    </citation>
    <scope>NUCLEOTIDE SEQUENCE [LARGE SCALE GENOMIC DNA]</scope>
</reference>
<feature type="compositionally biased region" description="Low complexity" evidence="4">
    <location>
        <begin position="1168"/>
        <end position="1184"/>
    </location>
</feature>
<evidence type="ECO:0000256" key="4">
    <source>
        <dbReference type="SAM" id="MobiDB-lite"/>
    </source>
</evidence>
<feature type="region of interest" description="Disordered" evidence="4">
    <location>
        <begin position="1237"/>
        <end position="1256"/>
    </location>
</feature>
<keyword evidence="3" id="KW-0732">Signal</keyword>
<protein>
    <recommendedName>
        <fullName evidence="5">VWFC domain-containing protein</fullName>
    </recommendedName>
</protein>
<keyword evidence="7" id="KW-1185">Reference proteome</keyword>
<feature type="region of interest" description="Disordered" evidence="4">
    <location>
        <begin position="1496"/>
        <end position="1545"/>
    </location>
</feature>
<dbReference type="SUPFAM" id="SSF57603">
    <property type="entry name" value="FnI-like domain"/>
    <property type="match status" value="4"/>
</dbReference>
<proteinExistence type="predicted"/>
<dbReference type="PROSITE" id="PS50184">
    <property type="entry name" value="VWFC_2"/>
    <property type="match status" value="1"/>
</dbReference>
<dbReference type="EMBL" id="CAVLEF010000132">
    <property type="protein sequence ID" value="CAK1552024.1"/>
    <property type="molecule type" value="Genomic_DNA"/>
</dbReference>
<feature type="compositionally biased region" description="Polar residues" evidence="4">
    <location>
        <begin position="1830"/>
        <end position="1846"/>
    </location>
</feature>
<feature type="compositionally biased region" description="Basic and acidic residues" evidence="4">
    <location>
        <begin position="1507"/>
        <end position="1516"/>
    </location>
</feature>